<organism evidence="1 2">
    <name type="scientific">Aphis gossypii</name>
    <name type="common">Cotton aphid</name>
    <dbReference type="NCBI Taxonomy" id="80765"/>
    <lineage>
        <taxon>Eukaryota</taxon>
        <taxon>Metazoa</taxon>
        <taxon>Ecdysozoa</taxon>
        <taxon>Arthropoda</taxon>
        <taxon>Hexapoda</taxon>
        <taxon>Insecta</taxon>
        <taxon>Pterygota</taxon>
        <taxon>Neoptera</taxon>
        <taxon>Paraneoptera</taxon>
        <taxon>Hemiptera</taxon>
        <taxon>Sternorrhyncha</taxon>
        <taxon>Aphidomorpha</taxon>
        <taxon>Aphidoidea</taxon>
        <taxon>Aphididae</taxon>
        <taxon>Aphidini</taxon>
        <taxon>Aphis</taxon>
        <taxon>Aphis</taxon>
    </lineage>
</organism>
<reference evidence="1" key="2">
    <citation type="submission" date="2022-10" db="EMBL/GenBank/DDBJ databases">
        <authorList>
            <consortium name="ENA_rothamsted_submissions"/>
            <consortium name="culmorum"/>
            <person name="King R."/>
        </authorList>
    </citation>
    <scope>NUCLEOTIDE SEQUENCE</scope>
</reference>
<protein>
    <submittedName>
        <fullName evidence="1">Uncharacterized protein</fullName>
    </submittedName>
</protein>
<gene>
    <name evidence="1" type="ORF">APHIGO_LOCUS6384</name>
</gene>
<reference evidence="1" key="1">
    <citation type="submission" date="2022-02" db="EMBL/GenBank/DDBJ databases">
        <authorList>
            <person name="King R."/>
        </authorList>
    </citation>
    <scope>NUCLEOTIDE SEQUENCE</scope>
</reference>
<dbReference type="EMBL" id="OU899035">
    <property type="protein sequence ID" value="CAH1725266.1"/>
    <property type="molecule type" value="Genomic_DNA"/>
</dbReference>
<dbReference type="AlphaFoldDB" id="A0A9P0J1K8"/>
<proteinExistence type="predicted"/>
<dbReference type="Proteomes" id="UP001154329">
    <property type="component" value="Chromosome 2"/>
</dbReference>
<accession>A0A9P0J1K8</accession>
<name>A0A9P0J1K8_APHGO</name>
<keyword evidence="2" id="KW-1185">Reference proteome</keyword>
<evidence type="ECO:0000313" key="2">
    <source>
        <dbReference type="Proteomes" id="UP001154329"/>
    </source>
</evidence>
<evidence type="ECO:0000313" key="1">
    <source>
        <dbReference type="EMBL" id="CAH1725266.1"/>
    </source>
</evidence>
<sequence length="183" mass="20871">MRFTFYISYIIRYTFDVGFPLVHAFRVRRITDDSMSPRRDLIYTPYIQRLRLICRSFARVPPQPSPPPKRLSCPLVILYLERGFQNASDPAATTAGPTNAASATGCIEKRCIPREGQIPLSYMLYRILIVAPTPLCQSQMSRQIGKKSDIRCEHTTLYDDIIILLTYNIITTPNDAIIVSILL</sequence>